<dbReference type="EMBL" id="JAFNEN010000556">
    <property type="protein sequence ID" value="KAG8180671.1"/>
    <property type="molecule type" value="Genomic_DNA"/>
</dbReference>
<feature type="region of interest" description="Disordered" evidence="1">
    <location>
        <begin position="66"/>
        <end position="88"/>
    </location>
</feature>
<feature type="region of interest" description="Disordered" evidence="1">
    <location>
        <begin position="1"/>
        <end position="43"/>
    </location>
</feature>
<keyword evidence="3" id="KW-1185">Reference proteome</keyword>
<name>A0AAV6UAL1_9ARAC</name>
<feature type="compositionally biased region" description="Basic residues" evidence="1">
    <location>
        <begin position="66"/>
        <end position="79"/>
    </location>
</feature>
<evidence type="ECO:0000313" key="3">
    <source>
        <dbReference type="Proteomes" id="UP000827092"/>
    </source>
</evidence>
<sequence length="88" mass="10241">MARQVRPKIANSAYLPHQRHPDKRSQARTTLTITHGDSRLDERPSTRTFLTNLLLNRQIPPSVGRLKRTGRRQAPRHRQYFLSTSLVD</sequence>
<organism evidence="2 3">
    <name type="scientific">Oedothorax gibbosus</name>
    <dbReference type="NCBI Taxonomy" id="931172"/>
    <lineage>
        <taxon>Eukaryota</taxon>
        <taxon>Metazoa</taxon>
        <taxon>Ecdysozoa</taxon>
        <taxon>Arthropoda</taxon>
        <taxon>Chelicerata</taxon>
        <taxon>Arachnida</taxon>
        <taxon>Araneae</taxon>
        <taxon>Araneomorphae</taxon>
        <taxon>Entelegynae</taxon>
        <taxon>Araneoidea</taxon>
        <taxon>Linyphiidae</taxon>
        <taxon>Erigoninae</taxon>
        <taxon>Oedothorax</taxon>
    </lineage>
</organism>
<dbReference type="Proteomes" id="UP000827092">
    <property type="component" value="Unassembled WGS sequence"/>
</dbReference>
<comment type="caution">
    <text evidence="2">The sequence shown here is derived from an EMBL/GenBank/DDBJ whole genome shotgun (WGS) entry which is preliminary data.</text>
</comment>
<accession>A0AAV6UAL1</accession>
<protein>
    <submittedName>
        <fullName evidence="2">Uncharacterized protein</fullName>
    </submittedName>
</protein>
<proteinExistence type="predicted"/>
<reference evidence="2 3" key="1">
    <citation type="journal article" date="2022" name="Nat. Ecol. Evol.">
        <title>A masculinizing supergene underlies an exaggerated male reproductive morph in a spider.</title>
        <authorList>
            <person name="Hendrickx F."/>
            <person name="De Corte Z."/>
            <person name="Sonet G."/>
            <person name="Van Belleghem S.M."/>
            <person name="Kostlbacher S."/>
            <person name="Vangestel C."/>
        </authorList>
    </citation>
    <scope>NUCLEOTIDE SEQUENCE [LARGE SCALE GENOMIC DNA]</scope>
    <source>
        <strain evidence="2">W744_W776</strain>
    </source>
</reference>
<evidence type="ECO:0000313" key="2">
    <source>
        <dbReference type="EMBL" id="KAG8180671.1"/>
    </source>
</evidence>
<evidence type="ECO:0000256" key="1">
    <source>
        <dbReference type="SAM" id="MobiDB-lite"/>
    </source>
</evidence>
<dbReference type="AlphaFoldDB" id="A0AAV6UAL1"/>
<gene>
    <name evidence="2" type="ORF">JTE90_006727</name>
</gene>